<dbReference type="EMBL" id="MLFU01000036">
    <property type="protein sequence ID" value="KAK1493850.1"/>
    <property type="molecule type" value="Genomic_DNA"/>
</dbReference>
<organism evidence="5 6">
    <name type="scientific">Colletotrichum tamarilloi</name>
    <dbReference type="NCBI Taxonomy" id="1209934"/>
    <lineage>
        <taxon>Eukaryota</taxon>
        <taxon>Fungi</taxon>
        <taxon>Dikarya</taxon>
        <taxon>Ascomycota</taxon>
        <taxon>Pezizomycotina</taxon>
        <taxon>Sordariomycetes</taxon>
        <taxon>Hypocreomycetidae</taxon>
        <taxon>Glomerellales</taxon>
        <taxon>Glomerellaceae</taxon>
        <taxon>Colletotrichum</taxon>
        <taxon>Colletotrichum acutatum species complex</taxon>
    </lineage>
</organism>
<protein>
    <submittedName>
        <fullName evidence="5">Thioester reductase domain-containing protein</fullName>
    </submittedName>
</protein>
<dbReference type="Gene3D" id="3.40.50.12780">
    <property type="entry name" value="N-terminal domain of ligase-like"/>
    <property type="match status" value="1"/>
</dbReference>
<accession>A0ABQ9R427</accession>
<dbReference type="InterPro" id="IPR013120">
    <property type="entry name" value="FAR_NAD-bd"/>
</dbReference>
<dbReference type="InterPro" id="IPR042099">
    <property type="entry name" value="ANL_N_sf"/>
</dbReference>
<dbReference type="Gene3D" id="3.40.50.720">
    <property type="entry name" value="NAD(P)-binding Rossmann-like Domain"/>
    <property type="match status" value="1"/>
</dbReference>
<sequence length="1051" mass="116411">MAQPQYGKRLIPQVLDEVAKSEPNREFISVPRSSNPQDGWKPISYKQIANAVNRIAQRIIDKRGKPEPGSFPTLTYIGPNDARYMIIMIACIKAGYKALLISPRNSFEGQMNLFEKTDCHIICFDSSFKDVIQPLLEERPMDAIMVSSADAWLSDDEVPHFPYNKTYEEAENDPVVVLHTSGSTGLPKPIVARVGMMSVADAFHNVPDFMGSENCVKSIMHGTRLFLPMPLFHAAGCYMSTFATIYWGRPVALGFTDRPLTPQTVIDAAQYAKIDNVILPPAILEEMAHMPEGIAALQKFKRVNFGGGNLARGAGDKLVKEGVPVSSVIAFTEAAPLPYYFQKNLELWQWFIVDSDRLGVDWRQASGEDEDIYEQVIIRKDKADPLQGIFYTFPDVNEYNTKDLYRKHPTLPNHWMYYGRSDNIIVFSNGEKLNPVTIEEIVTGHARVKGAVVAGAMRFQPFLILEPTETLTSEDDIQQFIDDVWPLVVKANKETVAHGQIGRAFIGVTNPEKPFPRAGKGTIQRPMALKLYKDELDAWYSKAEDGADSLSVNIDVSSQQGMIDSIEKLFQQTLGSRALSADSDFFSAGIDSMQVINASRLLRKGLEAAGANITADAIATRVIYAHPTPRQLAAYLMDRVSKNTSSDSNGDSENHDIHAMEAQLQKYTRDLPKSSAGSKPAPNDKGQTVLVTGTTGALGSYLLDFMEHNPAVSKVVCLNRSDDSGKRQVKMSAERGLATTWKKAEFLCVDMSKSNLGLGPEVYDRLLKEADRIIHNAWPVNFNISVETFEPHIRGVRHWVDFSLRAAKNVPIVFVSSIGTVDTWQGPGPVPEKKLMDLSLPSTGYGRSKMVSSLILDEATQVSGVPAAVVRVGQVAGPQSKDGVWNRQEWLPTIIASSKYLGALPRDLGAMATVNWTPIEGIANLILEVSGIAAPVPLERINGYFHGVNPRTVPWETLAEAVREFYGDGVIKKLVSFKEWVELLENSTATTDDVDKNPGIKLLDFYQGLAMGEGQGVEFSMERTTKSSKTMKEMQAVTPELMQNWCRQWAF</sequence>
<dbReference type="SMART" id="SM00823">
    <property type="entry name" value="PKS_PP"/>
    <property type="match status" value="1"/>
</dbReference>
<dbReference type="GeneID" id="85409568"/>
<dbReference type="InterPro" id="IPR000873">
    <property type="entry name" value="AMP-dep_synth/lig_dom"/>
</dbReference>
<dbReference type="SUPFAM" id="SSF47336">
    <property type="entry name" value="ACP-like"/>
    <property type="match status" value="1"/>
</dbReference>
<evidence type="ECO:0000259" key="4">
    <source>
        <dbReference type="PROSITE" id="PS50075"/>
    </source>
</evidence>
<reference evidence="5 6" key="1">
    <citation type="submission" date="2016-10" db="EMBL/GenBank/DDBJ databases">
        <title>The genome sequence of Colletotrichum fioriniae PJ7.</title>
        <authorList>
            <person name="Baroncelli R."/>
        </authorList>
    </citation>
    <scope>NUCLEOTIDE SEQUENCE [LARGE SCALE GENOMIC DNA]</scope>
    <source>
        <strain evidence="5 6">Tom-12</strain>
    </source>
</reference>
<dbReference type="Gene3D" id="1.10.1200.10">
    <property type="entry name" value="ACP-like"/>
    <property type="match status" value="1"/>
</dbReference>
<dbReference type="InterPro" id="IPR036291">
    <property type="entry name" value="NAD(P)-bd_dom_sf"/>
</dbReference>
<dbReference type="PANTHER" id="PTHR43439:SF2">
    <property type="entry name" value="ENZYME, PUTATIVE (JCVI)-RELATED"/>
    <property type="match status" value="1"/>
</dbReference>
<evidence type="ECO:0000313" key="6">
    <source>
        <dbReference type="Proteomes" id="UP001227543"/>
    </source>
</evidence>
<dbReference type="Pfam" id="PF23562">
    <property type="entry name" value="AMP-binding_C_3"/>
    <property type="match status" value="1"/>
</dbReference>
<proteinExistence type="predicted"/>
<dbReference type="PROSITE" id="PS50075">
    <property type="entry name" value="CARRIER"/>
    <property type="match status" value="1"/>
</dbReference>
<dbReference type="PROSITE" id="PS00012">
    <property type="entry name" value="PHOSPHOPANTETHEINE"/>
    <property type="match status" value="1"/>
</dbReference>
<dbReference type="InterPro" id="IPR006162">
    <property type="entry name" value="Ppantetheine_attach_site"/>
</dbReference>
<feature type="domain" description="Carrier" evidence="4">
    <location>
        <begin position="557"/>
        <end position="640"/>
    </location>
</feature>
<evidence type="ECO:0000313" key="5">
    <source>
        <dbReference type="EMBL" id="KAK1493850.1"/>
    </source>
</evidence>
<comment type="caution">
    <text evidence="5">The sequence shown here is derived from an EMBL/GenBank/DDBJ whole genome shotgun (WGS) entry which is preliminary data.</text>
</comment>
<dbReference type="SUPFAM" id="SSF56801">
    <property type="entry name" value="Acetyl-CoA synthetase-like"/>
    <property type="match status" value="1"/>
</dbReference>
<dbReference type="InterPro" id="IPR020845">
    <property type="entry name" value="AMP-binding_CS"/>
</dbReference>
<dbReference type="SUPFAM" id="SSF51735">
    <property type="entry name" value="NAD(P)-binding Rossmann-fold domains"/>
    <property type="match status" value="1"/>
</dbReference>
<dbReference type="InterPro" id="IPR009081">
    <property type="entry name" value="PP-bd_ACP"/>
</dbReference>
<evidence type="ECO:0000256" key="1">
    <source>
        <dbReference type="ARBA" id="ARBA00022450"/>
    </source>
</evidence>
<keyword evidence="6" id="KW-1185">Reference proteome</keyword>
<dbReference type="Pfam" id="PF00550">
    <property type="entry name" value="PP-binding"/>
    <property type="match status" value="1"/>
</dbReference>
<evidence type="ECO:0000256" key="3">
    <source>
        <dbReference type="ARBA" id="ARBA00022857"/>
    </source>
</evidence>
<dbReference type="InterPro" id="IPR051414">
    <property type="entry name" value="Adenylate-forming_Reductase"/>
</dbReference>
<dbReference type="RefSeq" id="XP_060380035.1">
    <property type="nucleotide sequence ID" value="XM_060525330.1"/>
</dbReference>
<gene>
    <name evidence="5" type="ORF">CTAM01_09311</name>
</gene>
<dbReference type="PANTHER" id="PTHR43439">
    <property type="entry name" value="PHENYLACETATE-COENZYME A LIGASE"/>
    <property type="match status" value="1"/>
</dbReference>
<keyword evidence="1" id="KW-0596">Phosphopantetheine</keyword>
<evidence type="ECO:0000256" key="2">
    <source>
        <dbReference type="ARBA" id="ARBA00022553"/>
    </source>
</evidence>
<name>A0ABQ9R427_9PEZI</name>
<dbReference type="Pfam" id="PF07993">
    <property type="entry name" value="NAD_binding_4"/>
    <property type="match status" value="1"/>
</dbReference>
<keyword evidence="2" id="KW-0597">Phosphoprotein</keyword>
<dbReference type="Pfam" id="PF00501">
    <property type="entry name" value="AMP-binding"/>
    <property type="match status" value="1"/>
</dbReference>
<keyword evidence="3" id="KW-0521">NADP</keyword>
<dbReference type="InterPro" id="IPR020806">
    <property type="entry name" value="PKS_PP-bd"/>
</dbReference>
<dbReference type="InterPro" id="IPR036736">
    <property type="entry name" value="ACP-like_sf"/>
</dbReference>
<dbReference type="Proteomes" id="UP001227543">
    <property type="component" value="Unassembled WGS sequence"/>
</dbReference>
<dbReference type="PROSITE" id="PS00455">
    <property type="entry name" value="AMP_BINDING"/>
    <property type="match status" value="1"/>
</dbReference>